<dbReference type="InterPro" id="IPR003822">
    <property type="entry name" value="PAH"/>
</dbReference>
<evidence type="ECO:0000256" key="3">
    <source>
        <dbReference type="ARBA" id="ARBA00022737"/>
    </source>
</evidence>
<dbReference type="PANTHER" id="PTHR12346:SF59">
    <property type="entry name" value="PAIRED AMPHIPATHIC HELIX PROTEIN SIN3-LIKE 3"/>
    <property type="match status" value="1"/>
</dbReference>
<feature type="compositionally biased region" description="Basic and acidic residues" evidence="8">
    <location>
        <begin position="213"/>
        <end position="265"/>
    </location>
</feature>
<evidence type="ECO:0000256" key="2">
    <source>
        <dbReference type="ARBA" id="ARBA00022491"/>
    </source>
</evidence>
<feature type="region of interest" description="Disordered" evidence="8">
    <location>
        <begin position="165"/>
        <end position="276"/>
    </location>
</feature>
<evidence type="ECO:0000256" key="7">
    <source>
        <dbReference type="PROSITE-ProRule" id="PRU00810"/>
    </source>
</evidence>
<feature type="region of interest" description="Disordered" evidence="8">
    <location>
        <begin position="963"/>
        <end position="1036"/>
    </location>
</feature>
<keyword evidence="11" id="KW-1185">Reference proteome</keyword>
<dbReference type="FunFam" id="1.20.1160.11:FF:000001">
    <property type="entry name" value="Paired amphipathic helix protein Sin3"/>
    <property type="match status" value="1"/>
</dbReference>
<evidence type="ECO:0000256" key="5">
    <source>
        <dbReference type="ARBA" id="ARBA00023163"/>
    </source>
</evidence>
<dbReference type="SMART" id="SM00761">
    <property type="entry name" value="HDAC_interact"/>
    <property type="match status" value="1"/>
</dbReference>
<keyword evidence="2" id="KW-0678">Repressor</keyword>
<proteinExistence type="predicted"/>
<evidence type="ECO:0000256" key="4">
    <source>
        <dbReference type="ARBA" id="ARBA00023015"/>
    </source>
</evidence>
<dbReference type="InterPro" id="IPR031693">
    <property type="entry name" value="Sin3_C"/>
</dbReference>
<comment type="caution">
    <text evidence="10">The sequence shown here is derived from an EMBL/GenBank/DDBJ whole genome shotgun (WGS) entry which is preliminary data.</text>
</comment>
<evidence type="ECO:0000256" key="8">
    <source>
        <dbReference type="SAM" id="MobiDB-lite"/>
    </source>
</evidence>
<dbReference type="InterPro" id="IPR013194">
    <property type="entry name" value="HDAC_interact_dom"/>
</dbReference>
<reference evidence="10 11" key="1">
    <citation type="submission" date="2020-05" db="EMBL/GenBank/DDBJ databases">
        <title>WGS assembly of Panicum virgatum.</title>
        <authorList>
            <person name="Lovell J.T."/>
            <person name="Jenkins J."/>
            <person name="Shu S."/>
            <person name="Juenger T.E."/>
            <person name="Schmutz J."/>
        </authorList>
    </citation>
    <scope>NUCLEOTIDE SEQUENCE [LARGE SCALE GENOMIC DNA]</scope>
    <source>
        <strain evidence="11">cv. AP13</strain>
    </source>
</reference>
<feature type="compositionally biased region" description="Acidic residues" evidence="8">
    <location>
        <begin position="1009"/>
        <end position="1018"/>
    </location>
</feature>
<feature type="compositionally biased region" description="Basic and acidic residues" evidence="8">
    <location>
        <begin position="378"/>
        <end position="404"/>
    </location>
</feature>
<feature type="compositionally biased region" description="Acidic residues" evidence="8">
    <location>
        <begin position="982"/>
        <end position="991"/>
    </location>
</feature>
<keyword evidence="4" id="KW-0805">Transcription regulation</keyword>
<dbReference type="Pfam" id="PF02671">
    <property type="entry name" value="PAH"/>
    <property type="match status" value="3"/>
</dbReference>
<dbReference type="PANTHER" id="PTHR12346">
    <property type="entry name" value="SIN3B-RELATED"/>
    <property type="match status" value="1"/>
</dbReference>
<comment type="subcellular location">
    <subcellularLocation>
        <location evidence="1 7">Nucleus</location>
    </subcellularLocation>
</comment>
<dbReference type="EMBL" id="CM029042">
    <property type="protein sequence ID" value="KAG2616959.1"/>
    <property type="molecule type" value="Genomic_DNA"/>
</dbReference>
<dbReference type="FunFam" id="1.20.1160.11:FF:000003">
    <property type="entry name" value="Paired amphipathic helix SIN3-like protein"/>
    <property type="match status" value="1"/>
</dbReference>
<gene>
    <name evidence="10" type="ORF">PVAP13_3NG177532</name>
</gene>
<evidence type="ECO:0000259" key="9">
    <source>
        <dbReference type="SMART" id="SM00761"/>
    </source>
</evidence>
<dbReference type="Proteomes" id="UP000823388">
    <property type="component" value="Chromosome 3N"/>
</dbReference>
<evidence type="ECO:0000256" key="1">
    <source>
        <dbReference type="ARBA" id="ARBA00004123"/>
    </source>
</evidence>
<feature type="compositionally biased region" description="Polar residues" evidence="8">
    <location>
        <begin position="188"/>
        <end position="197"/>
    </location>
</feature>
<sequence length="1360" mass="154011">MAPPAPAPAPPPPPSQGNLTTSDALTYLKNVKEKFQDRRHKYDEFLEVMRDFKSNKIDTGGVILRVKTLFHGHSDLILGFNAFLPKGYEIKHEDLDKKPVDFSMAISFVNKIKSRFQQEDHVYKSFLGILNMYRMHNKPIQDVYEEVATLLHGHPDLLEEFKRFLPENPTPPQAATVSRVRHDEKNTTMHSARSVQNIKRERAFPPTADPDSSVDRPDSEHVVERSTEEKNRNACHNQDRRDYERNDKYDNRELSGRKPQRKVEGTGDDTLGGPSISPLSLNDNYVLKSSNTQEFHFCKKVKVKLEPEAYQKFLKCLHIYSQEIITRSELKRLVKDILQHYPDLVSGFNEFLEHCENIGMFMFMLVFWNEGQTSRTDKIVEKERDKEQGDPEKERYKERGKPEKASPFNSKEGASHKATAFPSKEKYNLCKPISELDLSNCQRCTPSYRLLPKNYPMPPASNLTDIGAEVLNDLWVSVTSGSEDYSFKHMRKNQYEESLFRCEDDRFELDILLESVNSTIKRVEELVEKMDKSLKPDSSIDIDEHLTTLNMRCIERVYGDHGLDVVDVLRKNADVALPVILTRLKQKQEEWSRCQSDFNKIWAEIYAKNYHKSLDHRSFYFKQQDTKNLNAKVLLAEIKEINEKKRKGDDVLLAVAAGNRRPIVPNVSFEYVDSDIHEDLYQIIKYSCGELCSSSDQVDKVMRIWTTFLEPILGIQHRGHGTEDAGMVKAKSRTRKASLACGEKRNNATPNGTVAVKPANGDGNILKECVQPPRAIFVNEATADAQDCSHEGDQTFGRGEELPNAALHGRVQNTSSAAGKVATLQNISTKGNVGNTDLSPTEKNQCRANMDLGPGNTTSAGAKAVVELKGGNETIPSTRKREAGTVKSLYGVGANPFNKYSGSHNNLKPEREEGELSPNGDFEEENFGVFQVEASDGTSKIKEGSACRPLQGRHKEVVKFAGENHADADDEGDESAQRSTEDSENASEAGEDASGSESGGGEEFSREDHEEEEDDMDPDTNAQSEGGAEVTDAQDLDVGISLPFPERLHSTVKPLYKYVASTLQNHDKDTHIFYGNDSFYVLFRLHQVLYERILSAKTNSSTSEKKWKASKDTKSSDQYSKFISALYSLLDGSSDSTKFEDDCRSIIGTQSYVLFTLDKLIYKVVKQLQVVASDEMDSKLLQLYLYEKSRSPGRFLDLVYHENARVLLHDESIYRFECHSNPTRLSVQLMDYGNEKPEVTAVTFDPTFSQYLYNDYLSSIPDSKLVDDVFLRRNKRKQGGNDDSPASLKTMDNIMFVNGLECKISCKTSKVSYVLDTEDFLFRMRKRRRAPSSGTMPSKANFAKTCTVKSQEFHRFLNRP</sequence>
<keyword evidence="5" id="KW-0804">Transcription</keyword>
<feature type="region of interest" description="Disordered" evidence="8">
    <location>
        <begin position="378"/>
        <end position="419"/>
    </location>
</feature>
<evidence type="ECO:0000256" key="6">
    <source>
        <dbReference type="ARBA" id="ARBA00023242"/>
    </source>
</evidence>
<evidence type="ECO:0000313" key="10">
    <source>
        <dbReference type="EMBL" id="KAG2616959.1"/>
    </source>
</evidence>
<dbReference type="GO" id="GO:0000122">
    <property type="term" value="P:negative regulation of transcription by RNA polymerase II"/>
    <property type="evidence" value="ECO:0007669"/>
    <property type="project" value="TreeGrafter"/>
</dbReference>
<dbReference type="InterPro" id="IPR039774">
    <property type="entry name" value="Sin3-like"/>
</dbReference>
<keyword evidence="3" id="KW-0677">Repeat</keyword>
<organism evidence="10 11">
    <name type="scientific">Panicum virgatum</name>
    <name type="common">Blackwell switchgrass</name>
    <dbReference type="NCBI Taxonomy" id="38727"/>
    <lineage>
        <taxon>Eukaryota</taxon>
        <taxon>Viridiplantae</taxon>
        <taxon>Streptophyta</taxon>
        <taxon>Embryophyta</taxon>
        <taxon>Tracheophyta</taxon>
        <taxon>Spermatophyta</taxon>
        <taxon>Magnoliopsida</taxon>
        <taxon>Liliopsida</taxon>
        <taxon>Poales</taxon>
        <taxon>Poaceae</taxon>
        <taxon>PACMAD clade</taxon>
        <taxon>Panicoideae</taxon>
        <taxon>Panicodae</taxon>
        <taxon>Paniceae</taxon>
        <taxon>Panicinae</taxon>
        <taxon>Panicum</taxon>
        <taxon>Panicum sect. Hiantes</taxon>
    </lineage>
</organism>
<dbReference type="Gene3D" id="1.20.1160.11">
    <property type="entry name" value="Paired amphipathic helix"/>
    <property type="match status" value="3"/>
</dbReference>
<keyword evidence="6 7" id="KW-0539">Nucleus</keyword>
<dbReference type="GO" id="GO:0000118">
    <property type="term" value="C:histone deacetylase complex"/>
    <property type="evidence" value="ECO:0007669"/>
    <property type="project" value="TreeGrafter"/>
</dbReference>
<dbReference type="Pfam" id="PF08295">
    <property type="entry name" value="Sin3_corepress"/>
    <property type="match status" value="1"/>
</dbReference>
<feature type="region of interest" description="Disordered" evidence="8">
    <location>
        <begin position="898"/>
        <end position="921"/>
    </location>
</feature>
<dbReference type="Pfam" id="PF16879">
    <property type="entry name" value="Sin3a_C"/>
    <property type="match status" value="1"/>
</dbReference>
<dbReference type="FunFam" id="1.20.1160.11:FF:000002">
    <property type="entry name" value="Paired amphipathic helix protein SIN3"/>
    <property type="match status" value="1"/>
</dbReference>
<name>A0A8T0U9E2_PANVG</name>
<dbReference type="SUPFAM" id="SSF47762">
    <property type="entry name" value="PAH2 domain"/>
    <property type="match status" value="3"/>
</dbReference>
<protein>
    <recommendedName>
        <fullName evidence="9">Histone deacetylase interacting domain-containing protein</fullName>
    </recommendedName>
</protein>
<dbReference type="InterPro" id="IPR036600">
    <property type="entry name" value="PAH_sf"/>
</dbReference>
<dbReference type="GO" id="GO:0003714">
    <property type="term" value="F:transcription corepressor activity"/>
    <property type="evidence" value="ECO:0007669"/>
    <property type="project" value="InterPro"/>
</dbReference>
<feature type="domain" description="Histone deacetylase interacting" evidence="9">
    <location>
        <begin position="440"/>
        <end position="540"/>
    </location>
</feature>
<accession>A0A8T0U9E2</accession>
<dbReference type="GO" id="GO:0000785">
    <property type="term" value="C:chromatin"/>
    <property type="evidence" value="ECO:0007669"/>
    <property type="project" value="TreeGrafter"/>
</dbReference>
<dbReference type="PROSITE" id="PS51477">
    <property type="entry name" value="PAH"/>
    <property type="match status" value="3"/>
</dbReference>
<evidence type="ECO:0000313" key="11">
    <source>
        <dbReference type="Proteomes" id="UP000823388"/>
    </source>
</evidence>